<protein>
    <submittedName>
        <fullName evidence="2">Uncharacterized protein</fullName>
    </submittedName>
</protein>
<dbReference type="AlphaFoldDB" id="A0AA36DGV6"/>
<keyword evidence="1" id="KW-0812">Transmembrane</keyword>
<evidence type="ECO:0000313" key="2">
    <source>
        <dbReference type="EMBL" id="CAJ0587415.1"/>
    </source>
</evidence>
<keyword evidence="1" id="KW-0472">Membrane</keyword>
<evidence type="ECO:0000313" key="3">
    <source>
        <dbReference type="Proteomes" id="UP001177023"/>
    </source>
</evidence>
<evidence type="ECO:0000256" key="1">
    <source>
        <dbReference type="SAM" id="Phobius"/>
    </source>
</evidence>
<feature type="non-terminal residue" evidence="2">
    <location>
        <position position="203"/>
    </location>
</feature>
<feature type="transmembrane region" description="Helical" evidence="1">
    <location>
        <begin position="65"/>
        <end position="87"/>
    </location>
</feature>
<comment type="caution">
    <text evidence="2">The sequence shown here is derived from an EMBL/GenBank/DDBJ whole genome shotgun (WGS) entry which is preliminary data.</text>
</comment>
<accession>A0AA36DGV6</accession>
<feature type="transmembrane region" description="Helical" evidence="1">
    <location>
        <begin position="41"/>
        <end position="59"/>
    </location>
</feature>
<gene>
    <name evidence="2" type="ORF">MSPICULIGERA_LOCUS25383</name>
</gene>
<keyword evidence="3" id="KW-1185">Reference proteome</keyword>
<sequence>MGRMRKIWRIEHKHKVFDYWAPKYLLKCCCCYSMHIKHASCLVLVVQILLIFFHIGLVLTRSLDVWKYIFVPMEVLSAVVLLCGLILEQKNALMPFLFLVGMKIFMIGMNTYEHIEAMFDWSSDKMREWRQELEDDHNPYYNNRKLVRVFYGLRILFDYGTAILCYLVFFYIVWRCRRYFADLAHVDDEEVEANEVENEKNVV</sequence>
<feature type="transmembrane region" description="Helical" evidence="1">
    <location>
        <begin position="94"/>
        <end position="112"/>
    </location>
</feature>
<keyword evidence="1" id="KW-1133">Transmembrane helix</keyword>
<dbReference type="EMBL" id="CATQJA010002710">
    <property type="protein sequence ID" value="CAJ0587415.1"/>
    <property type="molecule type" value="Genomic_DNA"/>
</dbReference>
<proteinExistence type="predicted"/>
<reference evidence="2" key="1">
    <citation type="submission" date="2023-06" db="EMBL/GenBank/DDBJ databases">
        <authorList>
            <person name="Delattre M."/>
        </authorList>
    </citation>
    <scope>NUCLEOTIDE SEQUENCE</scope>
    <source>
        <strain evidence="2">AF72</strain>
    </source>
</reference>
<organism evidence="2 3">
    <name type="scientific">Mesorhabditis spiculigera</name>
    <dbReference type="NCBI Taxonomy" id="96644"/>
    <lineage>
        <taxon>Eukaryota</taxon>
        <taxon>Metazoa</taxon>
        <taxon>Ecdysozoa</taxon>
        <taxon>Nematoda</taxon>
        <taxon>Chromadorea</taxon>
        <taxon>Rhabditida</taxon>
        <taxon>Rhabditina</taxon>
        <taxon>Rhabditomorpha</taxon>
        <taxon>Rhabditoidea</taxon>
        <taxon>Rhabditidae</taxon>
        <taxon>Mesorhabditinae</taxon>
        <taxon>Mesorhabditis</taxon>
    </lineage>
</organism>
<name>A0AA36DGV6_9BILA</name>
<dbReference type="Proteomes" id="UP001177023">
    <property type="component" value="Unassembled WGS sequence"/>
</dbReference>
<feature type="transmembrane region" description="Helical" evidence="1">
    <location>
        <begin position="149"/>
        <end position="174"/>
    </location>
</feature>